<keyword evidence="3" id="KW-1185">Reference proteome</keyword>
<organism evidence="2 3">
    <name type="scientific">Vibrio pelagius</name>
    <dbReference type="NCBI Taxonomy" id="28169"/>
    <lineage>
        <taxon>Bacteria</taxon>
        <taxon>Pseudomonadati</taxon>
        <taxon>Pseudomonadota</taxon>
        <taxon>Gammaproteobacteria</taxon>
        <taxon>Vibrionales</taxon>
        <taxon>Vibrionaceae</taxon>
        <taxon>Vibrio</taxon>
    </lineage>
</organism>
<accession>A0ABY5G9U3</accession>
<dbReference type="EMBL" id="CP090615">
    <property type="protein sequence ID" value="UTT86836.1"/>
    <property type="molecule type" value="Genomic_DNA"/>
</dbReference>
<evidence type="ECO:0000256" key="1">
    <source>
        <dbReference type="SAM" id="SignalP"/>
    </source>
</evidence>
<sequence>MTIKQLLFASATICSLTSASVLADDNSWWRDGDDYYKGLVDSSDSGFQAVIRPRSLKNEAPYVGFQLVTSHKTYCSDKGDSFHGNLTLAVNDRKVAFNTTCYNNEWLNVFPASVKSNMYIMKEFNYQRNKFVTFVMPINDSPDWVFNFPTKGFGKIYSSIDESIKEPIQ</sequence>
<feature type="signal peptide" evidence="1">
    <location>
        <begin position="1"/>
        <end position="23"/>
    </location>
</feature>
<evidence type="ECO:0000313" key="2">
    <source>
        <dbReference type="EMBL" id="UTT86836.1"/>
    </source>
</evidence>
<protein>
    <submittedName>
        <fullName evidence="2">Uncharacterized protein</fullName>
    </submittedName>
</protein>
<reference evidence="2" key="1">
    <citation type="submission" date="2022-01" db="EMBL/GenBank/DDBJ databases">
        <title>Alginate degradation mechanism of Vibrio pelagius WXL662.</title>
        <authorList>
            <person name="He X."/>
        </authorList>
    </citation>
    <scope>NUCLEOTIDE SEQUENCE</scope>
    <source>
        <strain evidence="2">WXL662</strain>
    </source>
</reference>
<name>A0ABY5G9U3_VIBPE</name>
<proteinExistence type="predicted"/>
<dbReference type="Proteomes" id="UP001059120">
    <property type="component" value="Chromosome 2"/>
</dbReference>
<keyword evidence="1" id="KW-0732">Signal</keyword>
<feature type="chain" id="PRO_5046761406" evidence="1">
    <location>
        <begin position="24"/>
        <end position="169"/>
    </location>
</feature>
<gene>
    <name evidence="2" type="ORF">LZI70_15525</name>
</gene>
<evidence type="ECO:0000313" key="3">
    <source>
        <dbReference type="Proteomes" id="UP001059120"/>
    </source>
</evidence>
<dbReference type="RefSeq" id="WP_255232575.1">
    <property type="nucleotide sequence ID" value="NZ_CP090615.1"/>
</dbReference>